<keyword evidence="4" id="KW-1185">Reference proteome</keyword>
<keyword evidence="1" id="KW-0812">Transmembrane</keyword>
<dbReference type="RefSeq" id="WP_048595568.1">
    <property type="nucleotide sequence ID" value="NZ_CVLB01000002.1"/>
</dbReference>
<sequence length="597" mass="69102">MKINELVSILVPVYNIEKTIEKNINILIEKVSPFFMNFEIIISDDGSSDNSKEEIKKLCDNFQNNNTNKNLKNIIGIYARENQGKGHALKRACEMSSGEYIIFCDGDMEIDPSQLENFFVIMQKENADVVIGSKRHKDSIVNYSNIRKLISFIYFMFVKVFFHLPIQDTQTGLKLFKRDAIINIFPRILVKAFAYDLEVLVACNSNDKKIVSAPVIVNPNRHFGFIRFPILWRTFIDTLAIFYRLNIVHFYKDLFCELKEKPLVSIIIPLKKINDYIKEETEYLLEQIYTNFEVIILPDKYTEDEIDIELFKDSRIRIIETGELPPAIKRAIGVKKSNGNILAFLDDDTYPEKDWLLNALRAMESTKISALGGPAINTPKDNFSKQISGLIYSSTLMSGKHKARYIPDKVQYVNDYPSCNFIITRELYDRVGGFDSEYWPGEDTILCNNIMKENEKILYTPEALVYHHRRDLFFGHFKQLKSYAWHRGYFVKRFGGNSLSLSYFIPSIFLLYTIFVPFALYFNLPQVLNNYIPAINKNIFLALLLFPHSFYVLCLIGSWVSTLSPIKGFCKAVGIFLSHLTYGVFFIKGFITGFIKK</sequence>
<gene>
    <name evidence="3" type="ORF">BRSU_2346</name>
</gene>
<proteinExistence type="predicted"/>
<dbReference type="InterPro" id="IPR029044">
    <property type="entry name" value="Nucleotide-diphossugar_trans"/>
</dbReference>
<dbReference type="PANTHER" id="PTHR43685:SF2">
    <property type="entry name" value="GLYCOSYLTRANSFERASE 2-LIKE DOMAIN-CONTAINING PROTEIN"/>
    <property type="match status" value="1"/>
</dbReference>
<name>A0A0G4K9F8_9SPIR</name>
<keyword evidence="1" id="KW-0472">Membrane</keyword>
<accession>A0A0G4K9F8</accession>
<evidence type="ECO:0000313" key="4">
    <source>
        <dbReference type="Proteomes" id="UP000043763"/>
    </source>
</evidence>
<feature type="domain" description="Glycosyltransferase 2-like" evidence="2">
    <location>
        <begin position="265"/>
        <end position="428"/>
    </location>
</feature>
<evidence type="ECO:0000313" key="3">
    <source>
        <dbReference type="EMBL" id="CRF34935.1"/>
    </source>
</evidence>
<dbReference type="Pfam" id="PF00535">
    <property type="entry name" value="Glycos_transf_2"/>
    <property type="match status" value="2"/>
</dbReference>
<dbReference type="InterPro" id="IPR001173">
    <property type="entry name" value="Glyco_trans_2-like"/>
</dbReference>
<dbReference type="CDD" id="cd04179">
    <property type="entry name" value="DPM_DPG-synthase_like"/>
    <property type="match status" value="1"/>
</dbReference>
<protein>
    <submittedName>
        <fullName evidence="3">Glycosyl transferase</fullName>
    </submittedName>
</protein>
<dbReference type="AlphaFoldDB" id="A0A0G4K9F8"/>
<organism evidence="3 4">
    <name type="scientific">Brachyspira suanatina</name>
    <dbReference type="NCBI Taxonomy" id="381802"/>
    <lineage>
        <taxon>Bacteria</taxon>
        <taxon>Pseudomonadati</taxon>
        <taxon>Spirochaetota</taxon>
        <taxon>Spirochaetia</taxon>
        <taxon>Brachyspirales</taxon>
        <taxon>Brachyspiraceae</taxon>
        <taxon>Brachyspira</taxon>
    </lineage>
</organism>
<evidence type="ECO:0000256" key="1">
    <source>
        <dbReference type="SAM" id="Phobius"/>
    </source>
</evidence>
<reference evidence="4" key="1">
    <citation type="submission" date="2015-04" db="EMBL/GenBank/DDBJ databases">
        <authorList>
            <person name="Mushtaq Mamoona"/>
        </authorList>
    </citation>
    <scope>NUCLEOTIDE SEQUENCE [LARGE SCALE GENOMIC DNA]</scope>
    <source>
        <strain evidence="4">AN4859/03</strain>
    </source>
</reference>
<dbReference type="InterPro" id="IPR050834">
    <property type="entry name" value="Glycosyltransf_2"/>
</dbReference>
<dbReference type="Proteomes" id="UP000043763">
    <property type="component" value="Unassembled WGS sequence"/>
</dbReference>
<dbReference type="PANTHER" id="PTHR43685">
    <property type="entry name" value="GLYCOSYLTRANSFERASE"/>
    <property type="match status" value="1"/>
</dbReference>
<evidence type="ECO:0000259" key="2">
    <source>
        <dbReference type="Pfam" id="PF00535"/>
    </source>
</evidence>
<dbReference type="OrthoDB" id="9810303at2"/>
<feature type="transmembrane region" description="Helical" evidence="1">
    <location>
        <begin position="503"/>
        <end position="524"/>
    </location>
</feature>
<feature type="transmembrane region" description="Helical" evidence="1">
    <location>
        <begin position="572"/>
        <end position="595"/>
    </location>
</feature>
<dbReference type="GO" id="GO:0016740">
    <property type="term" value="F:transferase activity"/>
    <property type="evidence" value="ECO:0007669"/>
    <property type="project" value="UniProtKB-KW"/>
</dbReference>
<feature type="domain" description="Glycosyltransferase 2-like" evidence="2">
    <location>
        <begin position="8"/>
        <end position="185"/>
    </location>
</feature>
<dbReference type="Gene3D" id="3.90.550.10">
    <property type="entry name" value="Spore Coat Polysaccharide Biosynthesis Protein SpsA, Chain A"/>
    <property type="match status" value="2"/>
</dbReference>
<dbReference type="SUPFAM" id="SSF53448">
    <property type="entry name" value="Nucleotide-diphospho-sugar transferases"/>
    <property type="match status" value="2"/>
</dbReference>
<feature type="transmembrane region" description="Helical" evidence="1">
    <location>
        <begin position="539"/>
        <end position="560"/>
    </location>
</feature>
<keyword evidence="1" id="KW-1133">Transmembrane helix</keyword>
<keyword evidence="3" id="KW-0808">Transferase</keyword>
<dbReference type="EMBL" id="CVLB01000002">
    <property type="protein sequence ID" value="CRF34935.1"/>
    <property type="molecule type" value="Genomic_DNA"/>
</dbReference>